<dbReference type="AlphaFoldDB" id="A0A6A6Z9Z4"/>
<protein>
    <submittedName>
        <fullName evidence="2 4">Uncharacterized protein</fullName>
    </submittedName>
</protein>
<dbReference type="EMBL" id="MU003692">
    <property type="protein sequence ID" value="KAF2817941.1"/>
    <property type="molecule type" value="Genomic_DNA"/>
</dbReference>
<evidence type="ECO:0000313" key="3">
    <source>
        <dbReference type="Proteomes" id="UP000504636"/>
    </source>
</evidence>
<dbReference type="OrthoDB" id="2129362at2759"/>
<reference evidence="2 4" key="1">
    <citation type="journal article" date="2020" name="Stud. Mycol.">
        <title>101 Dothideomycetes genomes: a test case for predicting lifestyles and emergence of pathogens.</title>
        <authorList>
            <person name="Haridas S."/>
            <person name="Albert R."/>
            <person name="Binder M."/>
            <person name="Bloem J."/>
            <person name="Labutti K."/>
            <person name="Salamov A."/>
            <person name="Andreopoulos B."/>
            <person name="Baker S."/>
            <person name="Barry K."/>
            <person name="Bills G."/>
            <person name="Bluhm B."/>
            <person name="Cannon C."/>
            <person name="Castanera R."/>
            <person name="Culley D."/>
            <person name="Daum C."/>
            <person name="Ezra D."/>
            <person name="Gonzalez J."/>
            <person name="Henrissat B."/>
            <person name="Kuo A."/>
            <person name="Liang C."/>
            <person name="Lipzen A."/>
            <person name="Lutzoni F."/>
            <person name="Magnuson J."/>
            <person name="Mondo S."/>
            <person name="Nolan M."/>
            <person name="Ohm R."/>
            <person name="Pangilinan J."/>
            <person name="Park H.-J."/>
            <person name="Ramirez L."/>
            <person name="Alfaro M."/>
            <person name="Sun H."/>
            <person name="Tritt A."/>
            <person name="Yoshinaga Y."/>
            <person name="Zwiers L.-H."/>
            <person name="Turgeon B."/>
            <person name="Goodwin S."/>
            <person name="Spatafora J."/>
            <person name="Crous P."/>
            <person name="Grigoriev I."/>
        </authorList>
    </citation>
    <scope>NUCLEOTIDE SEQUENCE</scope>
    <source>
        <strain evidence="2 4">CBS 304.34</strain>
    </source>
</reference>
<evidence type="ECO:0000313" key="2">
    <source>
        <dbReference type="EMBL" id="KAF2817941.1"/>
    </source>
</evidence>
<name>A0A6A6Z9Z4_9PEZI</name>
<reference evidence="4" key="2">
    <citation type="submission" date="2020-04" db="EMBL/GenBank/DDBJ databases">
        <authorList>
            <consortium name="NCBI Genome Project"/>
        </authorList>
    </citation>
    <scope>NUCLEOTIDE SEQUENCE</scope>
    <source>
        <strain evidence="4">CBS 304.34</strain>
    </source>
</reference>
<dbReference type="Proteomes" id="UP000504636">
    <property type="component" value="Unplaced"/>
</dbReference>
<dbReference type="RefSeq" id="XP_033584905.1">
    <property type="nucleotide sequence ID" value="XM_033724832.1"/>
</dbReference>
<keyword evidence="3" id="KW-1185">Reference proteome</keyword>
<evidence type="ECO:0000313" key="4">
    <source>
        <dbReference type="RefSeq" id="XP_033584905.1"/>
    </source>
</evidence>
<evidence type="ECO:0000256" key="1">
    <source>
        <dbReference type="SAM" id="MobiDB-lite"/>
    </source>
</evidence>
<feature type="region of interest" description="Disordered" evidence="1">
    <location>
        <begin position="243"/>
        <end position="277"/>
    </location>
</feature>
<sequence>MDILAISHHLRFHKALSSITAFGAWWPPCDVPGGDRRAMSLVVFHLLHELSPLAPSLQIASRIGPIGSLPECKPSDTSGTHRKVLILGIPHYIHLHKVFSSVTSGAILPAPLGNASPISGFQIAYLLSVEEAAAVALTQAAPLFVKGLASEATVQRSVSPFSKWTAYTTSATTVLAMNIFVTPSNLFEIRLSQAAVAIFPDPVRFHDSLNLPTDDLDAAGPNHDRAPSLASLGRETSAKINLDLSPIPSTPGQTPRPPRQRLPARGGHDWFANPDYRSDGQRAVKTVSVQVPYDHNNNYIIEGIKP</sequence>
<dbReference type="GeneID" id="54465725"/>
<proteinExistence type="predicted"/>
<reference evidence="4" key="3">
    <citation type="submission" date="2025-04" db="UniProtKB">
        <authorList>
            <consortium name="RefSeq"/>
        </authorList>
    </citation>
    <scope>IDENTIFICATION</scope>
    <source>
        <strain evidence="4">CBS 304.34</strain>
    </source>
</reference>
<gene>
    <name evidence="2 4" type="ORF">BDZ99DRAFT_514161</name>
</gene>
<organism evidence="2">
    <name type="scientific">Mytilinidion resinicola</name>
    <dbReference type="NCBI Taxonomy" id="574789"/>
    <lineage>
        <taxon>Eukaryota</taxon>
        <taxon>Fungi</taxon>
        <taxon>Dikarya</taxon>
        <taxon>Ascomycota</taxon>
        <taxon>Pezizomycotina</taxon>
        <taxon>Dothideomycetes</taxon>
        <taxon>Pleosporomycetidae</taxon>
        <taxon>Mytilinidiales</taxon>
        <taxon>Mytilinidiaceae</taxon>
        <taxon>Mytilinidion</taxon>
    </lineage>
</organism>
<accession>A0A6A6Z9Z4</accession>